<comment type="caution">
    <text evidence="1">The sequence shown here is derived from an EMBL/GenBank/DDBJ whole genome shotgun (WGS) entry which is preliminary data.</text>
</comment>
<proteinExistence type="predicted"/>
<reference evidence="1" key="1">
    <citation type="submission" date="2023-03" db="EMBL/GenBank/DDBJ databases">
        <title>Massive genome expansion in bonnet fungi (Mycena s.s.) driven by repeated elements and novel gene families across ecological guilds.</title>
        <authorList>
            <consortium name="Lawrence Berkeley National Laboratory"/>
            <person name="Harder C.B."/>
            <person name="Miyauchi S."/>
            <person name="Viragh M."/>
            <person name="Kuo A."/>
            <person name="Thoen E."/>
            <person name="Andreopoulos B."/>
            <person name="Lu D."/>
            <person name="Skrede I."/>
            <person name="Drula E."/>
            <person name="Henrissat B."/>
            <person name="Morin E."/>
            <person name="Kohler A."/>
            <person name="Barry K."/>
            <person name="LaButti K."/>
            <person name="Morin E."/>
            <person name="Salamov A."/>
            <person name="Lipzen A."/>
            <person name="Mereny Z."/>
            <person name="Hegedus B."/>
            <person name="Baldrian P."/>
            <person name="Stursova M."/>
            <person name="Weitz H."/>
            <person name="Taylor A."/>
            <person name="Grigoriev I.V."/>
            <person name="Nagy L.G."/>
            <person name="Martin F."/>
            <person name="Kauserud H."/>
        </authorList>
    </citation>
    <scope>NUCLEOTIDE SEQUENCE</scope>
    <source>
        <strain evidence="1">CBHHK002</strain>
    </source>
</reference>
<name>A0AAD7EQ90_9AGAR</name>
<evidence type="ECO:0000313" key="2">
    <source>
        <dbReference type="Proteomes" id="UP001218218"/>
    </source>
</evidence>
<sequence length="130" mass="14781">MVHLQLQGEGVESQMQIFQDANVLPKLKQLEICDPTRIIVQTSLMHTLNPQPQTIRYRKAVAKSDSDYHALADMLWWRQVHSLHLFQLSLRPAAMFPPAHTITTFCALAQVGLQVWVTQKEAVHLDTQAA</sequence>
<gene>
    <name evidence="1" type="ORF">DFH08DRAFT_962821</name>
</gene>
<accession>A0AAD7EQ90</accession>
<dbReference type="Proteomes" id="UP001218218">
    <property type="component" value="Unassembled WGS sequence"/>
</dbReference>
<dbReference type="AlphaFoldDB" id="A0AAD7EQ90"/>
<keyword evidence="2" id="KW-1185">Reference proteome</keyword>
<dbReference type="EMBL" id="JARIHO010000024">
    <property type="protein sequence ID" value="KAJ7342780.1"/>
    <property type="molecule type" value="Genomic_DNA"/>
</dbReference>
<organism evidence="1 2">
    <name type="scientific">Mycena albidolilacea</name>
    <dbReference type="NCBI Taxonomy" id="1033008"/>
    <lineage>
        <taxon>Eukaryota</taxon>
        <taxon>Fungi</taxon>
        <taxon>Dikarya</taxon>
        <taxon>Basidiomycota</taxon>
        <taxon>Agaricomycotina</taxon>
        <taxon>Agaricomycetes</taxon>
        <taxon>Agaricomycetidae</taxon>
        <taxon>Agaricales</taxon>
        <taxon>Marasmiineae</taxon>
        <taxon>Mycenaceae</taxon>
        <taxon>Mycena</taxon>
    </lineage>
</organism>
<protein>
    <submittedName>
        <fullName evidence="1">Uncharacterized protein</fullName>
    </submittedName>
</protein>
<evidence type="ECO:0000313" key="1">
    <source>
        <dbReference type="EMBL" id="KAJ7342780.1"/>
    </source>
</evidence>